<protein>
    <submittedName>
        <fullName evidence="1">Uncharacterized protein</fullName>
    </submittedName>
</protein>
<dbReference type="AlphaFoldDB" id="A0A6C0BKP5"/>
<proteinExistence type="predicted"/>
<sequence>MFANNINALRRLVEEREIVVHQRRLDSRRWSVRRDILRDAKITFLPALEAAIAKSHSDYSHAVVLRTYSVAEWEEADGDGIELGEVLEKTDVLQRVANCLAPGFFKCRVRPTVARQPGMQPRIYEIIARFYADGIEAAKPPCTCVCSYLTDGFCDVCGGHNVRAPQINNPEDE</sequence>
<dbReference type="EMBL" id="MN739169">
    <property type="protein sequence ID" value="QHS92139.1"/>
    <property type="molecule type" value="Genomic_DNA"/>
</dbReference>
<name>A0A6C0BKP5_9ZZZZ</name>
<evidence type="ECO:0000313" key="1">
    <source>
        <dbReference type="EMBL" id="QHS92139.1"/>
    </source>
</evidence>
<accession>A0A6C0BKP5</accession>
<organism evidence="1">
    <name type="scientific">viral metagenome</name>
    <dbReference type="NCBI Taxonomy" id="1070528"/>
    <lineage>
        <taxon>unclassified sequences</taxon>
        <taxon>metagenomes</taxon>
        <taxon>organismal metagenomes</taxon>
    </lineage>
</organism>
<reference evidence="1" key="1">
    <citation type="journal article" date="2020" name="Nature">
        <title>Giant virus diversity and host interactions through global metagenomics.</title>
        <authorList>
            <person name="Schulz F."/>
            <person name="Roux S."/>
            <person name="Paez-Espino D."/>
            <person name="Jungbluth S."/>
            <person name="Walsh D.A."/>
            <person name="Denef V.J."/>
            <person name="McMahon K.D."/>
            <person name="Konstantinidis K.T."/>
            <person name="Eloe-Fadrosh E.A."/>
            <person name="Kyrpides N.C."/>
            <person name="Woyke T."/>
        </authorList>
    </citation>
    <scope>NUCLEOTIDE SEQUENCE</scope>
    <source>
        <strain evidence="1">GVMAG-M-3300013285-6</strain>
    </source>
</reference>